<protein>
    <recommendedName>
        <fullName evidence="3">IGFBP N-terminal domain-containing protein</fullName>
    </recommendedName>
</protein>
<sequence length="69" mass="7385">EPICHGENMVIKKGGFCKCCNTCIRVLGEGEACGQLDFLRGTPPVSECASGLACVDHTCQKLSDILRDL</sequence>
<feature type="non-terminal residue" evidence="1">
    <location>
        <position position="1"/>
    </location>
</feature>
<dbReference type="OrthoDB" id="6728452at2759"/>
<gene>
    <name evidence="1" type="ORF">GWI33_008475</name>
</gene>
<dbReference type="Proteomes" id="UP000625711">
    <property type="component" value="Unassembled WGS sequence"/>
</dbReference>
<proteinExistence type="predicted"/>
<dbReference type="InterPro" id="IPR021066">
    <property type="entry name" value="FPI1"/>
</dbReference>
<dbReference type="InterPro" id="IPR053741">
    <property type="entry name" value="Ser_Fungal_Prot_Inhib_sf"/>
</dbReference>
<dbReference type="AlphaFoldDB" id="A0A834IEY2"/>
<dbReference type="GO" id="GO:0030414">
    <property type="term" value="F:peptidase inhibitor activity"/>
    <property type="evidence" value="ECO:0007669"/>
    <property type="project" value="InterPro"/>
</dbReference>
<name>A0A834IEY2_RHYFE</name>
<evidence type="ECO:0000313" key="2">
    <source>
        <dbReference type="Proteomes" id="UP000625711"/>
    </source>
</evidence>
<comment type="caution">
    <text evidence="1">The sequence shown here is derived from an EMBL/GenBank/DDBJ whole genome shotgun (WGS) entry which is preliminary data.</text>
</comment>
<organism evidence="1 2">
    <name type="scientific">Rhynchophorus ferrugineus</name>
    <name type="common">Red palm weevil</name>
    <name type="synonym">Curculio ferrugineus</name>
    <dbReference type="NCBI Taxonomy" id="354439"/>
    <lineage>
        <taxon>Eukaryota</taxon>
        <taxon>Metazoa</taxon>
        <taxon>Ecdysozoa</taxon>
        <taxon>Arthropoda</taxon>
        <taxon>Hexapoda</taxon>
        <taxon>Insecta</taxon>
        <taxon>Pterygota</taxon>
        <taxon>Neoptera</taxon>
        <taxon>Endopterygota</taxon>
        <taxon>Coleoptera</taxon>
        <taxon>Polyphaga</taxon>
        <taxon>Cucujiformia</taxon>
        <taxon>Curculionidae</taxon>
        <taxon>Dryophthorinae</taxon>
        <taxon>Rhynchophorus</taxon>
    </lineage>
</organism>
<feature type="non-terminal residue" evidence="1">
    <location>
        <position position="69"/>
    </location>
</feature>
<dbReference type="Pfam" id="PF12190">
    <property type="entry name" value="amfpi-1"/>
    <property type="match status" value="1"/>
</dbReference>
<evidence type="ECO:0000313" key="1">
    <source>
        <dbReference type="EMBL" id="KAF7277368.1"/>
    </source>
</evidence>
<dbReference type="Gene3D" id="2.10.80.20">
    <property type="match status" value="1"/>
</dbReference>
<accession>A0A834IEY2</accession>
<dbReference type="EMBL" id="JAACXV010002604">
    <property type="protein sequence ID" value="KAF7277368.1"/>
    <property type="molecule type" value="Genomic_DNA"/>
</dbReference>
<evidence type="ECO:0008006" key="3">
    <source>
        <dbReference type="Google" id="ProtNLM"/>
    </source>
</evidence>
<keyword evidence="2" id="KW-1185">Reference proteome</keyword>
<reference evidence="1" key="1">
    <citation type="submission" date="2020-08" db="EMBL/GenBank/DDBJ databases">
        <title>Genome sequencing and assembly of the red palm weevil Rhynchophorus ferrugineus.</title>
        <authorList>
            <person name="Dias G.B."/>
            <person name="Bergman C.M."/>
            <person name="Manee M."/>
        </authorList>
    </citation>
    <scope>NUCLEOTIDE SEQUENCE</scope>
    <source>
        <strain evidence="1">AA-2017</strain>
        <tissue evidence="1">Whole larva</tissue>
    </source>
</reference>